<evidence type="ECO:0000256" key="2">
    <source>
        <dbReference type="ARBA" id="ARBA00012438"/>
    </source>
</evidence>
<evidence type="ECO:0000256" key="5">
    <source>
        <dbReference type="ARBA" id="ARBA00023012"/>
    </source>
</evidence>
<dbReference type="Proteomes" id="UP000199648">
    <property type="component" value="Unassembled WGS sequence"/>
</dbReference>
<dbReference type="InterPro" id="IPR003594">
    <property type="entry name" value="HATPase_dom"/>
</dbReference>
<dbReference type="SMART" id="SM00387">
    <property type="entry name" value="HATPase_c"/>
    <property type="match status" value="1"/>
</dbReference>
<feature type="domain" description="Histidine kinase" evidence="6">
    <location>
        <begin position="1"/>
        <end position="105"/>
    </location>
</feature>
<keyword evidence="5" id="KW-0902">Two-component regulatory system</keyword>
<protein>
    <recommendedName>
        <fullName evidence="2">histidine kinase</fullName>
        <ecNumber evidence="2">2.7.13.3</ecNumber>
    </recommendedName>
</protein>
<dbReference type="SUPFAM" id="SSF55874">
    <property type="entry name" value="ATPase domain of HSP90 chaperone/DNA topoisomerase II/histidine kinase"/>
    <property type="match status" value="1"/>
</dbReference>
<dbReference type="Gene3D" id="3.30.565.10">
    <property type="entry name" value="Histidine kinase-like ATPase, C-terminal domain"/>
    <property type="match status" value="1"/>
</dbReference>
<keyword evidence="3" id="KW-0808">Transferase</keyword>
<evidence type="ECO:0000256" key="1">
    <source>
        <dbReference type="ARBA" id="ARBA00000085"/>
    </source>
</evidence>
<dbReference type="InterPro" id="IPR036890">
    <property type="entry name" value="HATPase_C_sf"/>
</dbReference>
<sequence>MQVFYHLIANALEHNDKPEGHVWISGRDVGAFHEFSVADNGPGISKEYQERVFEIFQRLDPSKGAGIGIGLAITKKLAEGAGGQIEVDSKSGKGATFRFTWPKQMETTML</sequence>
<dbReference type="EMBL" id="FMWD01000015">
    <property type="protein sequence ID" value="SCZ67584.1"/>
    <property type="molecule type" value="Genomic_DNA"/>
</dbReference>
<dbReference type="STRING" id="415747.SAMN03097708_03168"/>
<name>A0A1G5R0F2_9GAMM</name>
<dbReference type="GO" id="GO:0000160">
    <property type="term" value="P:phosphorelay signal transduction system"/>
    <property type="evidence" value="ECO:0007669"/>
    <property type="project" value="UniProtKB-KW"/>
</dbReference>
<dbReference type="EC" id="2.7.13.3" evidence="2"/>
<dbReference type="PRINTS" id="PR00344">
    <property type="entry name" value="BCTRLSENSOR"/>
</dbReference>
<keyword evidence="4 7" id="KW-0418">Kinase</keyword>
<accession>A0A1G5R0F2</accession>
<evidence type="ECO:0000256" key="4">
    <source>
        <dbReference type="ARBA" id="ARBA00022777"/>
    </source>
</evidence>
<evidence type="ECO:0000256" key="3">
    <source>
        <dbReference type="ARBA" id="ARBA00022679"/>
    </source>
</evidence>
<dbReference type="GO" id="GO:0004673">
    <property type="term" value="F:protein histidine kinase activity"/>
    <property type="evidence" value="ECO:0007669"/>
    <property type="project" value="UniProtKB-EC"/>
</dbReference>
<proteinExistence type="predicted"/>
<gene>
    <name evidence="7" type="ORF">SAMN03097708_03168</name>
</gene>
<dbReference type="InterPro" id="IPR004358">
    <property type="entry name" value="Sig_transdc_His_kin-like_C"/>
</dbReference>
<dbReference type="InterPro" id="IPR050736">
    <property type="entry name" value="Sensor_HK_Regulatory"/>
</dbReference>
<reference evidence="7 8" key="1">
    <citation type="submission" date="2016-10" db="EMBL/GenBank/DDBJ databases">
        <authorList>
            <person name="de Groot N.N."/>
        </authorList>
    </citation>
    <scope>NUCLEOTIDE SEQUENCE [LARGE SCALE GENOMIC DNA]</scope>
    <source>
        <strain evidence="7 8">HLD2</strain>
    </source>
</reference>
<organism evidence="7 8">
    <name type="scientific">Thiohalomonas denitrificans</name>
    <dbReference type="NCBI Taxonomy" id="415747"/>
    <lineage>
        <taxon>Bacteria</taxon>
        <taxon>Pseudomonadati</taxon>
        <taxon>Pseudomonadota</taxon>
        <taxon>Gammaproteobacteria</taxon>
        <taxon>Thiohalomonadales</taxon>
        <taxon>Thiohalomonadaceae</taxon>
        <taxon>Thiohalomonas</taxon>
    </lineage>
</organism>
<evidence type="ECO:0000259" key="6">
    <source>
        <dbReference type="PROSITE" id="PS50109"/>
    </source>
</evidence>
<dbReference type="InterPro" id="IPR005467">
    <property type="entry name" value="His_kinase_dom"/>
</dbReference>
<dbReference type="PANTHER" id="PTHR43711">
    <property type="entry name" value="TWO-COMPONENT HISTIDINE KINASE"/>
    <property type="match status" value="1"/>
</dbReference>
<dbReference type="PANTHER" id="PTHR43711:SF31">
    <property type="entry name" value="HISTIDINE KINASE"/>
    <property type="match status" value="1"/>
</dbReference>
<dbReference type="AlphaFoldDB" id="A0A1G5R0F2"/>
<comment type="catalytic activity">
    <reaction evidence="1">
        <text>ATP + protein L-histidine = ADP + protein N-phospho-L-histidine.</text>
        <dbReference type="EC" id="2.7.13.3"/>
    </reaction>
</comment>
<keyword evidence="8" id="KW-1185">Reference proteome</keyword>
<evidence type="ECO:0000313" key="8">
    <source>
        <dbReference type="Proteomes" id="UP000199648"/>
    </source>
</evidence>
<dbReference type="Pfam" id="PF02518">
    <property type="entry name" value="HATPase_c"/>
    <property type="match status" value="1"/>
</dbReference>
<evidence type="ECO:0000313" key="7">
    <source>
        <dbReference type="EMBL" id="SCZ67584.1"/>
    </source>
</evidence>
<dbReference type="PROSITE" id="PS50109">
    <property type="entry name" value="HIS_KIN"/>
    <property type="match status" value="1"/>
</dbReference>